<dbReference type="InterPro" id="IPR036390">
    <property type="entry name" value="WH_DNA-bd_sf"/>
</dbReference>
<feature type="binding site" evidence="2">
    <location>
        <begin position="218"/>
        <end position="219"/>
    </location>
    <ligand>
        <name>ATP</name>
        <dbReference type="ChEBI" id="CHEBI:30616"/>
    </ligand>
</feature>
<evidence type="ECO:0000256" key="2">
    <source>
        <dbReference type="PIRSR" id="PIRSR640198-2"/>
    </source>
</evidence>
<accession>A0A0G0CY00</accession>
<proteinExistence type="predicted"/>
<dbReference type="AlphaFoldDB" id="A0A0G0CY00"/>
<dbReference type="Gene3D" id="1.10.3290.10">
    <property type="entry name" value="Fido-like domain"/>
    <property type="match status" value="1"/>
</dbReference>
<protein>
    <submittedName>
        <fullName evidence="5">Filamentation induced by cAMP protein Fic</fullName>
    </submittedName>
</protein>
<feature type="active site" evidence="1">
    <location>
        <position position="176"/>
    </location>
</feature>
<feature type="site" description="Important for autoinhibition of adenylyltransferase activity" evidence="3">
    <location>
        <position position="56"/>
    </location>
</feature>
<dbReference type="PROSITE" id="PS51459">
    <property type="entry name" value="FIDO"/>
    <property type="match status" value="1"/>
</dbReference>
<reference evidence="5 6" key="1">
    <citation type="journal article" date="2015" name="Nature">
        <title>rRNA introns, odd ribosomes, and small enigmatic genomes across a large radiation of phyla.</title>
        <authorList>
            <person name="Brown C.T."/>
            <person name="Hug L.A."/>
            <person name="Thomas B.C."/>
            <person name="Sharon I."/>
            <person name="Castelle C.J."/>
            <person name="Singh A."/>
            <person name="Wilkins M.J."/>
            <person name="Williams K.H."/>
            <person name="Banfield J.F."/>
        </authorList>
    </citation>
    <scope>NUCLEOTIDE SEQUENCE [LARGE SCALE GENOMIC DNA]</scope>
</reference>
<comment type="caution">
    <text evidence="5">The sequence shown here is derived from an EMBL/GenBank/DDBJ whole genome shotgun (WGS) entry which is preliminary data.</text>
</comment>
<feature type="binding site" evidence="2">
    <location>
        <begin position="180"/>
        <end position="187"/>
    </location>
    <ligand>
        <name>ATP</name>
        <dbReference type="ChEBI" id="CHEBI:30616"/>
    </ligand>
</feature>
<dbReference type="SUPFAM" id="SSF140931">
    <property type="entry name" value="Fic-like"/>
    <property type="match status" value="1"/>
</dbReference>
<dbReference type="GO" id="GO:0005524">
    <property type="term" value="F:ATP binding"/>
    <property type="evidence" value="ECO:0007669"/>
    <property type="project" value="UniProtKB-KW"/>
</dbReference>
<evidence type="ECO:0000313" key="5">
    <source>
        <dbReference type="EMBL" id="KKP86899.1"/>
    </source>
</evidence>
<dbReference type="Pfam" id="PF02661">
    <property type="entry name" value="Fic"/>
    <property type="match status" value="1"/>
</dbReference>
<keyword evidence="2" id="KW-0067">ATP-binding</keyword>
<dbReference type="Proteomes" id="UP000034536">
    <property type="component" value="Unassembled WGS sequence"/>
</dbReference>
<keyword evidence="2" id="KW-0547">Nucleotide-binding</keyword>
<name>A0A0G0CY00_9BACT</name>
<dbReference type="PANTHER" id="PTHR13504:SF38">
    <property type="entry name" value="FIDO DOMAIN-CONTAINING PROTEIN"/>
    <property type="match status" value="1"/>
</dbReference>
<dbReference type="SUPFAM" id="SSF46785">
    <property type="entry name" value="Winged helix' DNA-binding domain"/>
    <property type="match status" value="1"/>
</dbReference>
<dbReference type="EMBL" id="LBQX01000011">
    <property type="protein sequence ID" value="KKP86899.1"/>
    <property type="molecule type" value="Genomic_DNA"/>
</dbReference>
<dbReference type="InterPro" id="IPR036597">
    <property type="entry name" value="Fido-like_dom_sf"/>
</dbReference>
<organism evidence="5 6">
    <name type="scientific">Candidatus Roizmanbacteria bacterium GW2011_GWA2_35_8</name>
    <dbReference type="NCBI Taxonomy" id="1618479"/>
    <lineage>
        <taxon>Bacteria</taxon>
        <taxon>Candidatus Roizmaniibacteriota</taxon>
    </lineage>
</organism>
<sequence length="326" mass="38152">MRIPPKYKITSDIVKIISEIDSYQKLFSNLDIPKILKEKIQRTSLLKSSLYSARIEGNLLTLDELRNTKKTIAKTEILNISKAYSHLEKVKNIKIDHKFIKNIHQLVLNKISPDAGNFRKEASAIFNEAGIAIYFSPIPERIKEYLDTLIRYIYDDKEKFPLIKAFITHLIFEKIHPFIDGNGRTGRLLVSAVLKLEKYNISLMIPFDQYLDNYKSDYYHYLSEGLKNPEAYLIFMLNGYLQESIKIAEEIKRNLNKKETLYLTPRLEEILNTIKDHKIVTLDFIKRRFLKVPGRTLRYDLKKLQNLKLIIKIGKTKGSYYTSLSP</sequence>
<evidence type="ECO:0000313" key="6">
    <source>
        <dbReference type="Proteomes" id="UP000034536"/>
    </source>
</evidence>
<evidence type="ECO:0000259" key="4">
    <source>
        <dbReference type="PROSITE" id="PS51459"/>
    </source>
</evidence>
<evidence type="ECO:0000256" key="3">
    <source>
        <dbReference type="PIRSR" id="PIRSR640198-3"/>
    </source>
</evidence>
<feature type="domain" description="Fido" evidence="4">
    <location>
        <begin position="95"/>
        <end position="238"/>
    </location>
</feature>
<dbReference type="InterPro" id="IPR040198">
    <property type="entry name" value="Fido_containing"/>
</dbReference>
<dbReference type="PANTHER" id="PTHR13504">
    <property type="entry name" value="FIDO DOMAIN-CONTAINING PROTEIN DDB_G0283145"/>
    <property type="match status" value="1"/>
</dbReference>
<evidence type="ECO:0000256" key="1">
    <source>
        <dbReference type="PIRSR" id="PIRSR640198-1"/>
    </source>
</evidence>
<gene>
    <name evidence="5" type="ORF">UR89_C0011G0002</name>
</gene>
<dbReference type="InterPro" id="IPR003812">
    <property type="entry name" value="Fido"/>
</dbReference>